<dbReference type="PANTHER" id="PTHR12412">
    <property type="entry name" value="CAP BINDING PROTEIN"/>
    <property type="match status" value="1"/>
</dbReference>
<dbReference type="PANTHER" id="PTHR12412:SF2">
    <property type="entry name" value="NUCLEAR CAP-BINDING PROTEIN SUBUNIT 1"/>
    <property type="match status" value="1"/>
</dbReference>
<evidence type="ECO:0000313" key="3">
    <source>
        <dbReference type="Proteomes" id="UP001162162"/>
    </source>
</evidence>
<dbReference type="InterPro" id="IPR016024">
    <property type="entry name" value="ARM-type_fold"/>
</dbReference>
<reference evidence="2" key="1">
    <citation type="journal article" date="2023" name="Insect Mol. Biol.">
        <title>Genome sequencing provides insights into the evolution of gene families encoding plant cell wall-degrading enzymes in longhorned beetles.</title>
        <authorList>
            <person name="Shin N.R."/>
            <person name="Okamura Y."/>
            <person name="Kirsch R."/>
            <person name="Pauchet Y."/>
        </authorList>
    </citation>
    <scope>NUCLEOTIDE SEQUENCE</scope>
    <source>
        <strain evidence="2">AMC_N1</strain>
    </source>
</reference>
<dbReference type="EMBL" id="JAPWTK010000386">
    <property type="protein sequence ID" value="KAJ8941144.1"/>
    <property type="molecule type" value="Genomic_DNA"/>
</dbReference>
<keyword evidence="3" id="KW-1185">Reference proteome</keyword>
<accession>A0AAV8XRK0</accession>
<dbReference type="GO" id="GO:0000339">
    <property type="term" value="F:RNA cap binding"/>
    <property type="evidence" value="ECO:0007669"/>
    <property type="project" value="InterPro"/>
</dbReference>
<dbReference type="SUPFAM" id="SSF48371">
    <property type="entry name" value="ARM repeat"/>
    <property type="match status" value="1"/>
</dbReference>
<proteinExistence type="predicted"/>
<dbReference type="GO" id="GO:0003729">
    <property type="term" value="F:mRNA binding"/>
    <property type="evidence" value="ECO:0007669"/>
    <property type="project" value="TreeGrafter"/>
</dbReference>
<evidence type="ECO:0000313" key="2">
    <source>
        <dbReference type="EMBL" id="KAJ8941144.1"/>
    </source>
</evidence>
<dbReference type="GO" id="GO:0005846">
    <property type="term" value="C:nuclear cap binding complex"/>
    <property type="evidence" value="ECO:0007669"/>
    <property type="project" value="InterPro"/>
</dbReference>
<dbReference type="InterPro" id="IPR015172">
    <property type="entry name" value="MIF4G-like_typ-1"/>
</dbReference>
<name>A0AAV8XRK0_9CUCU</name>
<comment type="caution">
    <text evidence="2">The sequence shown here is derived from an EMBL/GenBank/DDBJ whole genome shotgun (WGS) entry which is preliminary data.</text>
</comment>
<dbReference type="Pfam" id="PF09088">
    <property type="entry name" value="MIF4G_like"/>
    <property type="match status" value="1"/>
</dbReference>
<evidence type="ECO:0000259" key="1">
    <source>
        <dbReference type="Pfam" id="PF09088"/>
    </source>
</evidence>
<feature type="non-terminal residue" evidence="2">
    <location>
        <position position="131"/>
    </location>
</feature>
<dbReference type="Gene3D" id="1.25.40.180">
    <property type="match status" value="1"/>
</dbReference>
<organism evidence="2 3">
    <name type="scientific">Aromia moschata</name>
    <dbReference type="NCBI Taxonomy" id="1265417"/>
    <lineage>
        <taxon>Eukaryota</taxon>
        <taxon>Metazoa</taxon>
        <taxon>Ecdysozoa</taxon>
        <taxon>Arthropoda</taxon>
        <taxon>Hexapoda</taxon>
        <taxon>Insecta</taxon>
        <taxon>Pterygota</taxon>
        <taxon>Neoptera</taxon>
        <taxon>Endopterygota</taxon>
        <taxon>Coleoptera</taxon>
        <taxon>Polyphaga</taxon>
        <taxon>Cucujiformia</taxon>
        <taxon>Chrysomeloidea</taxon>
        <taxon>Cerambycidae</taxon>
        <taxon>Cerambycinae</taxon>
        <taxon>Callichromatini</taxon>
        <taxon>Aromia</taxon>
    </lineage>
</organism>
<sequence>MPTPRYLEIAYGAILIELCKLQPSTMPQVLAQATEMLFMRIDTMNVSCFDRFVNWFSYHLSNFQFRWSWEDWDSCLTLDEDHPKPKFIRETMLKCMRLSYHQRVREILPESFSRFIPEKPEADYKYAQDGA</sequence>
<dbReference type="GO" id="GO:0006406">
    <property type="term" value="P:mRNA export from nucleus"/>
    <property type="evidence" value="ECO:0007669"/>
    <property type="project" value="InterPro"/>
</dbReference>
<dbReference type="GO" id="GO:0000184">
    <property type="term" value="P:nuclear-transcribed mRNA catabolic process, nonsense-mediated decay"/>
    <property type="evidence" value="ECO:0007669"/>
    <property type="project" value="TreeGrafter"/>
</dbReference>
<gene>
    <name evidence="2" type="ORF">NQ318_004264</name>
</gene>
<dbReference type="Proteomes" id="UP001162162">
    <property type="component" value="Unassembled WGS sequence"/>
</dbReference>
<dbReference type="AlphaFoldDB" id="A0AAV8XRK0"/>
<protein>
    <recommendedName>
        <fullName evidence="1">MIF4G-like type 1 domain-containing protein</fullName>
    </recommendedName>
</protein>
<feature type="domain" description="MIF4G-like type 1" evidence="1">
    <location>
        <begin position="2"/>
        <end position="110"/>
    </location>
</feature>
<dbReference type="GO" id="GO:0005634">
    <property type="term" value="C:nucleus"/>
    <property type="evidence" value="ECO:0007669"/>
    <property type="project" value="TreeGrafter"/>
</dbReference>
<dbReference type="InterPro" id="IPR027159">
    <property type="entry name" value="CBP80"/>
</dbReference>